<dbReference type="GO" id="GO:0016779">
    <property type="term" value="F:nucleotidyltransferase activity"/>
    <property type="evidence" value="ECO:0007669"/>
    <property type="project" value="InterPro"/>
</dbReference>
<proteinExistence type="predicted"/>
<keyword evidence="2" id="KW-0614">Plasmid</keyword>
<dbReference type="Gene3D" id="3.30.460.10">
    <property type="entry name" value="Beta Polymerase, domain 2"/>
    <property type="match status" value="1"/>
</dbReference>
<evidence type="ECO:0000313" key="3">
    <source>
        <dbReference type="Proteomes" id="UP000182101"/>
    </source>
</evidence>
<dbReference type="SUPFAM" id="SSF81301">
    <property type="entry name" value="Nucleotidyltransferase"/>
    <property type="match status" value="1"/>
</dbReference>
<feature type="domain" description="Polymerase nucleotidyl transferase" evidence="1">
    <location>
        <begin position="35"/>
        <end position="108"/>
    </location>
</feature>
<gene>
    <name evidence="2" type="ORF">BM524_19030</name>
</gene>
<accession>A0AAC9JHF0</accession>
<evidence type="ECO:0000259" key="1">
    <source>
        <dbReference type="Pfam" id="PF01909"/>
    </source>
</evidence>
<dbReference type="RefSeq" id="WP_071960627.1">
    <property type="nucleotide sequence ID" value="NZ_CP018025.1"/>
</dbReference>
<protein>
    <recommendedName>
        <fullName evidence="1">Polymerase nucleotidyl transferase domain-containing protein</fullName>
    </recommendedName>
</protein>
<dbReference type="InterPro" id="IPR002934">
    <property type="entry name" value="Polymerase_NTP_transf_dom"/>
</dbReference>
<sequence>MADTSPIRDSSGNAILLPSLAEVERMLRRNLWSKRKYTILAAHVVGSVAKGTATPDSDIDIALVIPKVRGKSSLKVTEGYHSRFSFDHQMPHFHGRRIDIQFFYEESRVLDTYSKLPLQGES</sequence>
<dbReference type="Proteomes" id="UP000182101">
    <property type="component" value="Plasmid pAMCP48-600"/>
</dbReference>
<name>A0AAC9JHF0_9ALTE</name>
<organism evidence="2 3">
    <name type="scientific">Alteromonas mediterranea</name>
    <dbReference type="NCBI Taxonomy" id="314275"/>
    <lineage>
        <taxon>Bacteria</taxon>
        <taxon>Pseudomonadati</taxon>
        <taxon>Pseudomonadota</taxon>
        <taxon>Gammaproteobacteria</taxon>
        <taxon>Alteromonadales</taxon>
        <taxon>Alteromonadaceae</taxon>
        <taxon>Alteromonas/Salinimonas group</taxon>
        <taxon>Alteromonas</taxon>
    </lineage>
</organism>
<geneLocation type="plasmid" evidence="3">
    <name>pamcp48-600</name>
</geneLocation>
<dbReference type="AlphaFoldDB" id="A0AAC9JHF0"/>
<dbReference type="CDD" id="cd05403">
    <property type="entry name" value="NT_KNTase_like"/>
    <property type="match status" value="1"/>
</dbReference>
<dbReference type="EMBL" id="CP018025">
    <property type="protein sequence ID" value="APD92017.1"/>
    <property type="molecule type" value="Genomic_DNA"/>
</dbReference>
<evidence type="ECO:0000313" key="2">
    <source>
        <dbReference type="EMBL" id="APD92017.1"/>
    </source>
</evidence>
<dbReference type="InterPro" id="IPR043519">
    <property type="entry name" value="NT_sf"/>
</dbReference>
<reference evidence="2 3" key="1">
    <citation type="submission" date="2016-11" db="EMBL/GenBank/DDBJ databases">
        <title>Networking in microbes: conjugative elements and plasmids in the genus Alteromonas.</title>
        <authorList>
            <person name="Lopez-Perez M."/>
            <person name="Ramon-Marco N."/>
            <person name="Rodriguez-Valera F."/>
        </authorList>
    </citation>
    <scope>NUCLEOTIDE SEQUENCE [LARGE SCALE GENOMIC DNA]</scope>
    <source>
        <strain evidence="2 3">CP48</strain>
        <plasmid evidence="3">pamcp48-600</plasmid>
    </source>
</reference>
<dbReference type="Pfam" id="PF01909">
    <property type="entry name" value="NTP_transf_2"/>
    <property type="match status" value="1"/>
</dbReference>